<feature type="compositionally biased region" description="Basic and acidic residues" evidence="1">
    <location>
        <begin position="106"/>
        <end position="116"/>
    </location>
</feature>
<evidence type="ECO:0000313" key="3">
    <source>
        <dbReference type="EMBL" id="OAQ28548.1"/>
    </source>
</evidence>
<organism evidence="3 4">
    <name type="scientific">Linnemannia elongata AG-77</name>
    <dbReference type="NCBI Taxonomy" id="1314771"/>
    <lineage>
        <taxon>Eukaryota</taxon>
        <taxon>Fungi</taxon>
        <taxon>Fungi incertae sedis</taxon>
        <taxon>Mucoromycota</taxon>
        <taxon>Mortierellomycotina</taxon>
        <taxon>Mortierellomycetes</taxon>
        <taxon>Mortierellales</taxon>
        <taxon>Mortierellaceae</taxon>
        <taxon>Linnemannia</taxon>
    </lineage>
</organism>
<keyword evidence="2" id="KW-0472">Membrane</keyword>
<feature type="compositionally biased region" description="Polar residues" evidence="1">
    <location>
        <begin position="57"/>
        <end position="66"/>
    </location>
</feature>
<dbReference type="Proteomes" id="UP000078512">
    <property type="component" value="Unassembled WGS sequence"/>
</dbReference>
<evidence type="ECO:0000256" key="2">
    <source>
        <dbReference type="SAM" id="Phobius"/>
    </source>
</evidence>
<sequence>MSMKQSGRRKAKSTYHFSFTFTHFLSLLSRIIIFFLLLSIIPLLTLRIHMCQKKNEASNAKSNFGSKKTCKNRRKSHTGNAVRTKKMYSSKRGEGGGEVQQSARQYKAEMRGKSGKPDTSNRPSR</sequence>
<feature type="compositionally biased region" description="Basic residues" evidence="1">
    <location>
        <begin position="68"/>
        <end position="89"/>
    </location>
</feature>
<protein>
    <submittedName>
        <fullName evidence="3">Uncharacterized protein</fullName>
    </submittedName>
</protein>
<keyword evidence="2" id="KW-1133">Transmembrane helix</keyword>
<keyword evidence="2" id="KW-0812">Transmembrane</keyword>
<reference evidence="3 4" key="1">
    <citation type="submission" date="2016-05" db="EMBL/GenBank/DDBJ databases">
        <title>Genome sequencing reveals origins of a unique bacterial endosymbiosis in the earliest lineages of terrestrial Fungi.</title>
        <authorList>
            <consortium name="DOE Joint Genome Institute"/>
            <person name="Uehling J."/>
            <person name="Gryganskyi A."/>
            <person name="Hameed K."/>
            <person name="Tschaplinski T."/>
            <person name="Misztal P."/>
            <person name="Wu S."/>
            <person name="Desiro A."/>
            <person name="Vande Pol N."/>
            <person name="Du Z.-Y."/>
            <person name="Zienkiewicz A."/>
            <person name="Zienkiewicz K."/>
            <person name="Morin E."/>
            <person name="Tisserant E."/>
            <person name="Splivallo R."/>
            <person name="Hainaut M."/>
            <person name="Henrissat B."/>
            <person name="Ohm R."/>
            <person name="Kuo A."/>
            <person name="Yan J."/>
            <person name="Lipzen A."/>
            <person name="Nolan M."/>
            <person name="Labutti K."/>
            <person name="Barry K."/>
            <person name="Goldstein A."/>
            <person name="Labbe J."/>
            <person name="Schadt C."/>
            <person name="Tuskan G."/>
            <person name="Grigoriev I."/>
            <person name="Martin F."/>
            <person name="Vilgalys R."/>
            <person name="Bonito G."/>
        </authorList>
    </citation>
    <scope>NUCLEOTIDE SEQUENCE [LARGE SCALE GENOMIC DNA]</scope>
    <source>
        <strain evidence="3 4">AG-77</strain>
    </source>
</reference>
<evidence type="ECO:0000313" key="4">
    <source>
        <dbReference type="Proteomes" id="UP000078512"/>
    </source>
</evidence>
<feature type="transmembrane region" description="Helical" evidence="2">
    <location>
        <begin position="21"/>
        <end position="44"/>
    </location>
</feature>
<feature type="region of interest" description="Disordered" evidence="1">
    <location>
        <begin position="55"/>
        <end position="125"/>
    </location>
</feature>
<dbReference type="EMBL" id="KV442047">
    <property type="protein sequence ID" value="OAQ28548.1"/>
    <property type="molecule type" value="Genomic_DNA"/>
</dbReference>
<dbReference type="AlphaFoldDB" id="A0A197JU92"/>
<name>A0A197JU92_9FUNG</name>
<evidence type="ECO:0000256" key="1">
    <source>
        <dbReference type="SAM" id="MobiDB-lite"/>
    </source>
</evidence>
<keyword evidence="4" id="KW-1185">Reference proteome</keyword>
<gene>
    <name evidence="3" type="ORF">K457DRAFT_558464</name>
</gene>
<proteinExistence type="predicted"/>
<accession>A0A197JU92</accession>